<evidence type="ECO:0000256" key="16">
    <source>
        <dbReference type="ARBA" id="ARBA00049433"/>
    </source>
</evidence>
<keyword evidence="6" id="KW-0216">Detoxification</keyword>
<dbReference type="VEuPathDB" id="GiardiaDB:QR46_4890"/>
<gene>
    <name evidence="21" type="ORF">GSB_151570</name>
</gene>
<dbReference type="GO" id="GO:0071949">
    <property type="term" value="F:FAD binding"/>
    <property type="evidence" value="ECO:0007669"/>
    <property type="project" value="TreeGrafter"/>
</dbReference>
<dbReference type="InterPro" id="IPR017938">
    <property type="entry name" value="Riboflavin_synthase-like_b-brl"/>
</dbReference>
<evidence type="ECO:0000256" key="11">
    <source>
        <dbReference type="ARBA" id="ARBA00022857"/>
    </source>
</evidence>
<dbReference type="CDD" id="cd06184">
    <property type="entry name" value="flavohem_like_fad_nad_binding"/>
    <property type="match status" value="1"/>
</dbReference>
<dbReference type="FunFam" id="3.40.50.80:FF:000010">
    <property type="entry name" value="Flavohemoprotein"/>
    <property type="match status" value="1"/>
</dbReference>
<keyword evidence="7" id="KW-0349">Heme</keyword>
<evidence type="ECO:0000256" key="1">
    <source>
        <dbReference type="ARBA" id="ARBA00001970"/>
    </source>
</evidence>
<evidence type="ECO:0000256" key="7">
    <source>
        <dbReference type="ARBA" id="ARBA00022617"/>
    </source>
</evidence>
<comment type="subunit">
    <text evidence="4">Monomer.</text>
</comment>
<evidence type="ECO:0000256" key="10">
    <source>
        <dbReference type="ARBA" id="ARBA00022827"/>
    </source>
</evidence>
<evidence type="ECO:0000256" key="3">
    <source>
        <dbReference type="ARBA" id="ARBA00006401"/>
    </source>
</evidence>
<dbReference type="InterPro" id="IPR017927">
    <property type="entry name" value="FAD-bd_FR_type"/>
</dbReference>
<keyword evidence="10" id="KW-0274">FAD</keyword>
<dbReference type="EC" id="1.14.12.17" evidence="5"/>
<dbReference type="Gene3D" id="2.40.30.10">
    <property type="entry name" value="Translation factors"/>
    <property type="match status" value="1"/>
</dbReference>
<feature type="domain" description="FAD-binding FR-type" evidence="20">
    <location>
        <begin position="309"/>
        <end position="416"/>
    </location>
</feature>
<dbReference type="Gene3D" id="3.40.50.80">
    <property type="entry name" value="Nucleotide-binding domain of ferredoxin-NADP reductase (FNR) module"/>
    <property type="match status" value="1"/>
</dbReference>
<comment type="catalytic activity">
    <reaction evidence="15">
        <text>2 nitric oxide + NADH + 2 O2 = 2 nitrate + NAD(+) + H(+)</text>
        <dbReference type="Rhea" id="RHEA:19469"/>
        <dbReference type="ChEBI" id="CHEBI:15378"/>
        <dbReference type="ChEBI" id="CHEBI:15379"/>
        <dbReference type="ChEBI" id="CHEBI:16480"/>
        <dbReference type="ChEBI" id="CHEBI:17632"/>
        <dbReference type="ChEBI" id="CHEBI:57540"/>
        <dbReference type="ChEBI" id="CHEBI:57945"/>
        <dbReference type="EC" id="1.14.12.17"/>
    </reaction>
</comment>
<evidence type="ECO:0000259" key="20">
    <source>
        <dbReference type="PROSITE" id="PS51384"/>
    </source>
</evidence>
<evidence type="ECO:0000256" key="14">
    <source>
        <dbReference type="ARBA" id="ARBA00023027"/>
    </source>
</evidence>
<keyword evidence="8" id="KW-0285">Flavoprotein</keyword>
<comment type="cofactor">
    <cofactor evidence="1">
        <name>heme b</name>
        <dbReference type="ChEBI" id="CHEBI:60344"/>
    </cofactor>
</comment>
<dbReference type="Gene3D" id="1.10.490.10">
    <property type="entry name" value="Globins"/>
    <property type="match status" value="2"/>
</dbReference>
<dbReference type="InterPro" id="IPR039261">
    <property type="entry name" value="FNR_nucleotide-bd"/>
</dbReference>
<dbReference type="GO" id="GO:0008941">
    <property type="term" value="F:nitric oxide dioxygenase NAD(P)H activity"/>
    <property type="evidence" value="ECO:0007669"/>
    <property type="project" value="UniProtKB-EC"/>
</dbReference>
<dbReference type="Proteomes" id="UP000018040">
    <property type="component" value="Unassembled WGS sequence"/>
</dbReference>
<dbReference type="GO" id="GO:0020037">
    <property type="term" value="F:heme binding"/>
    <property type="evidence" value="ECO:0007669"/>
    <property type="project" value="InterPro"/>
</dbReference>
<evidence type="ECO:0000256" key="15">
    <source>
        <dbReference type="ARBA" id="ARBA00048649"/>
    </source>
</evidence>
<dbReference type="VEuPathDB" id="GiardiaDB:DHA2_154000"/>
<dbReference type="GO" id="GO:0019825">
    <property type="term" value="F:oxygen binding"/>
    <property type="evidence" value="ECO:0007669"/>
    <property type="project" value="InterPro"/>
</dbReference>
<dbReference type="GO" id="GO:0046210">
    <property type="term" value="P:nitric oxide catabolic process"/>
    <property type="evidence" value="ECO:0007669"/>
    <property type="project" value="TreeGrafter"/>
</dbReference>
<dbReference type="PANTHER" id="PTHR43396:SF3">
    <property type="entry name" value="FLAVOHEMOPROTEIN"/>
    <property type="match status" value="1"/>
</dbReference>
<evidence type="ECO:0000256" key="6">
    <source>
        <dbReference type="ARBA" id="ARBA00022575"/>
    </source>
</evidence>
<reference evidence="21 22" key="2">
    <citation type="journal article" date="2013" name="Genome Biol. Evol.">
        <title>Genome sequencing of Giardia lamblia genotypes A2 and B isolates (DH and GS) and comparative analysis with the genomes of genotypes A1 and E (WB and Pig).</title>
        <authorList>
            <person name="Adam R.D."/>
            <person name="Dahlstrom E.W."/>
            <person name="Martens C.A."/>
            <person name="Bruno D.P."/>
            <person name="Barbian K.D."/>
            <person name="Ricklefs S.M."/>
            <person name="Hernandez M.M."/>
            <person name="Narla N.P."/>
            <person name="Patel R.B."/>
            <person name="Porcella S.F."/>
            <person name="Nash T.E."/>
        </authorList>
    </citation>
    <scope>NUCLEOTIDE SEQUENCE [LARGE SCALE GENOMIC DNA]</scope>
    <source>
        <strain evidence="21 22">GS</strain>
    </source>
</reference>
<dbReference type="EMBL" id="AHHH01000024">
    <property type="protein sequence ID" value="ESU44377.1"/>
    <property type="molecule type" value="Genomic_DNA"/>
</dbReference>
<evidence type="ECO:0000313" key="22">
    <source>
        <dbReference type="Proteomes" id="UP000018040"/>
    </source>
</evidence>
<protein>
    <recommendedName>
        <fullName evidence="5">nitric oxide dioxygenase</fullName>
        <ecNumber evidence="5">1.14.12.17</ecNumber>
    </recommendedName>
</protein>
<comment type="function">
    <text evidence="17">Flavohemoprotein involved in nitric oxide (NO) detoxification in an aerobic process, termed nitric oxide dioxygenase (NOD) reaction that utilizes O(2) and NAD(P)H to convert NO to nitrate, which protects the protozoan parasite from various noxious nitrogen compounds. Therefore, plays a central role in the inducible response to nitrosative stress. May also be involved in O(2) detoxification.</text>
</comment>
<dbReference type="AlphaFoldDB" id="V6U182"/>
<accession>V6U182</accession>
<dbReference type="InterPro" id="IPR009050">
    <property type="entry name" value="Globin-like_sf"/>
</dbReference>
<feature type="domain" description="Globin" evidence="19">
    <location>
        <begin position="139"/>
        <end position="295"/>
    </location>
</feature>
<dbReference type="GO" id="GO:0009636">
    <property type="term" value="P:response to toxic substance"/>
    <property type="evidence" value="ECO:0007669"/>
    <property type="project" value="UniProtKB-KW"/>
</dbReference>
<evidence type="ECO:0000256" key="13">
    <source>
        <dbReference type="ARBA" id="ARBA00023004"/>
    </source>
</evidence>
<dbReference type="Pfam" id="PF00042">
    <property type="entry name" value="Globin"/>
    <property type="match status" value="1"/>
</dbReference>
<dbReference type="SUPFAM" id="SSF52343">
    <property type="entry name" value="Ferredoxin reductase-like, C-terminal NADP-linked domain"/>
    <property type="match status" value="1"/>
</dbReference>
<evidence type="ECO:0000313" key="21">
    <source>
        <dbReference type="EMBL" id="ESU44377.1"/>
    </source>
</evidence>
<dbReference type="SUPFAM" id="SSF63380">
    <property type="entry name" value="Riboflavin synthase domain-like"/>
    <property type="match status" value="1"/>
</dbReference>
<dbReference type="OrthoDB" id="436496at2759"/>
<keyword evidence="13" id="KW-0408">Iron</keyword>
<feature type="non-terminal residue" evidence="21">
    <location>
        <position position="1"/>
    </location>
</feature>
<keyword evidence="14" id="KW-0520">NAD</keyword>
<evidence type="ECO:0000259" key="19">
    <source>
        <dbReference type="PROSITE" id="PS01033"/>
    </source>
</evidence>
<evidence type="ECO:0000256" key="4">
    <source>
        <dbReference type="ARBA" id="ARBA00011245"/>
    </source>
</evidence>
<keyword evidence="9" id="KW-0479">Metal-binding</keyword>
<dbReference type="Pfam" id="PF00175">
    <property type="entry name" value="NAD_binding_1"/>
    <property type="match status" value="1"/>
</dbReference>
<dbReference type="VEuPathDB" id="GiardiaDB:GL50581_1257"/>
<evidence type="ECO:0000256" key="8">
    <source>
        <dbReference type="ARBA" id="ARBA00022630"/>
    </source>
</evidence>
<evidence type="ECO:0000256" key="5">
    <source>
        <dbReference type="ARBA" id="ARBA00012229"/>
    </source>
</evidence>
<dbReference type="InterPro" id="IPR000971">
    <property type="entry name" value="Globin"/>
</dbReference>
<sequence>VHVPHSVADAHTKQSTPQTVHWPPSRKAPAWHALHVAVPALLPVWLHVPQPATPLYPLAPAASEHRMHSVPGAAPGPSFCITHLSLDRRTLAISFFCFSFEPVSQPVCLDPSSRINLSHYSLPHHKRPSFHRSKSIKMPLSEDTIKAVEATADLVAAQGLDFTRAFYERMLTRNEELKDVFNLSHQRDLRQPKALLDSLVAYARSIRKINELHELQEQGLPVPAERLAELQGFFAVAERIAHKHASVGIQPAQYQIVGAHLLATIEERVTADKAILAAWSKAYDFLAHLFVRREEEIYTETESSEGGWRQTRSFRVEEKAQITERIFRFRLVPAEKGTAVALHKPGQYLAVFVRDPRLSPHRQIRQYSITSAPNHTYYEIAVHRDKQATVSGYLHDHVAVGDLLKLAPPYGDFFLEYREPGGQAADGQPSPEPLALHGGAVNFAAERMTPIVLISGGIGQTPLLSMLRFLAEKEGQAAIRPIFWIHAAHDSRARAFKAEVDAIKVTDLPGLRTTTFLSEVDETMDKKGEDYDFAGRISLDRVPGLAELEADGANPHYFFVGPAGFMVAVEQQLKAWSVPEDRIHFEMFGPFKPLQ</sequence>
<dbReference type="GO" id="GO:0071500">
    <property type="term" value="P:cellular response to nitrosative stress"/>
    <property type="evidence" value="ECO:0007669"/>
    <property type="project" value="TreeGrafter"/>
</dbReference>
<dbReference type="InterPro" id="IPR001433">
    <property type="entry name" value="OxRdtase_FAD/NAD-bd"/>
</dbReference>
<evidence type="ECO:0000256" key="2">
    <source>
        <dbReference type="ARBA" id="ARBA00001974"/>
    </source>
</evidence>
<comment type="cofactor">
    <cofactor evidence="2">
        <name>FAD</name>
        <dbReference type="ChEBI" id="CHEBI:57692"/>
    </cofactor>
</comment>
<name>V6U182_GIAIN</name>
<keyword evidence="11" id="KW-0521">NADP</keyword>
<reference evidence="22" key="1">
    <citation type="submission" date="2012-02" db="EMBL/GenBank/DDBJ databases">
        <title>Genome sequencing of Giardia lamblia Genotypes A2 and B isolates (DH and GS) and comparative analysis with the genomes of Genotypes A1 and E (WB and Pig).</title>
        <authorList>
            <person name="Adam R."/>
            <person name="Dahlstrom E."/>
            <person name="Martens C."/>
            <person name="Bruno D."/>
            <person name="Barbian K."/>
            <person name="Porcella S.F."/>
            <person name="Nash T."/>
        </authorList>
    </citation>
    <scope>NUCLEOTIDE SEQUENCE</scope>
    <source>
        <strain evidence="22">GS</strain>
    </source>
</reference>
<dbReference type="PANTHER" id="PTHR43396">
    <property type="entry name" value="FLAVOHEMOPROTEIN"/>
    <property type="match status" value="1"/>
</dbReference>
<keyword evidence="12" id="KW-0560">Oxidoreductase</keyword>
<comment type="catalytic activity">
    <reaction evidence="16">
        <text>2 nitric oxide + NADPH + 2 O2 = 2 nitrate + NADP(+) + H(+)</text>
        <dbReference type="Rhea" id="RHEA:19465"/>
        <dbReference type="ChEBI" id="CHEBI:15378"/>
        <dbReference type="ChEBI" id="CHEBI:15379"/>
        <dbReference type="ChEBI" id="CHEBI:16480"/>
        <dbReference type="ChEBI" id="CHEBI:17632"/>
        <dbReference type="ChEBI" id="CHEBI:57783"/>
        <dbReference type="ChEBI" id="CHEBI:58349"/>
        <dbReference type="EC" id="1.14.12.17"/>
    </reaction>
</comment>
<dbReference type="InterPro" id="IPR012292">
    <property type="entry name" value="Globin/Proto"/>
</dbReference>
<proteinExistence type="inferred from homology"/>
<comment type="similarity">
    <text evidence="3">In the C-terminal section; belongs to the flavoprotein pyridine nucleotide cytochrome reductase family.</text>
</comment>
<evidence type="ECO:0000256" key="12">
    <source>
        <dbReference type="ARBA" id="ARBA00023002"/>
    </source>
</evidence>
<feature type="region of interest" description="Disordered" evidence="18">
    <location>
        <begin position="1"/>
        <end position="24"/>
    </location>
</feature>
<dbReference type="GO" id="GO:0046872">
    <property type="term" value="F:metal ion binding"/>
    <property type="evidence" value="ECO:0007669"/>
    <property type="project" value="UniProtKB-KW"/>
</dbReference>
<dbReference type="SUPFAM" id="SSF46458">
    <property type="entry name" value="Globin-like"/>
    <property type="match status" value="1"/>
</dbReference>
<organism evidence="21 22">
    <name type="scientific">Giardia intestinalis</name>
    <name type="common">Giardia lamblia</name>
    <dbReference type="NCBI Taxonomy" id="5741"/>
    <lineage>
        <taxon>Eukaryota</taxon>
        <taxon>Metamonada</taxon>
        <taxon>Diplomonadida</taxon>
        <taxon>Hexamitidae</taxon>
        <taxon>Giardiinae</taxon>
        <taxon>Giardia</taxon>
    </lineage>
</organism>
<dbReference type="PROSITE" id="PS01033">
    <property type="entry name" value="GLOBIN"/>
    <property type="match status" value="1"/>
</dbReference>
<evidence type="ECO:0000256" key="18">
    <source>
        <dbReference type="SAM" id="MobiDB-lite"/>
    </source>
</evidence>
<dbReference type="PROSITE" id="PS51384">
    <property type="entry name" value="FAD_FR"/>
    <property type="match status" value="1"/>
</dbReference>
<comment type="caution">
    <text evidence="21">The sequence shown here is derived from an EMBL/GenBank/DDBJ whole genome shotgun (WGS) entry which is preliminary data.</text>
</comment>
<evidence type="ECO:0000256" key="17">
    <source>
        <dbReference type="ARBA" id="ARBA00054443"/>
    </source>
</evidence>
<evidence type="ECO:0000256" key="9">
    <source>
        <dbReference type="ARBA" id="ARBA00022723"/>
    </source>
</evidence>